<reference evidence="2" key="1">
    <citation type="submission" date="2025-08" db="UniProtKB">
        <authorList>
            <consortium name="RefSeq"/>
        </authorList>
    </citation>
    <scope>IDENTIFICATION</scope>
    <source>
        <tissue evidence="2">Testes</tissue>
    </source>
</reference>
<gene>
    <name evidence="2" type="primary">LOC102805813</name>
</gene>
<organism evidence="1 2">
    <name type="scientific">Saccoglossus kowalevskii</name>
    <name type="common">Acorn worm</name>
    <dbReference type="NCBI Taxonomy" id="10224"/>
    <lineage>
        <taxon>Eukaryota</taxon>
        <taxon>Metazoa</taxon>
        <taxon>Hemichordata</taxon>
        <taxon>Enteropneusta</taxon>
        <taxon>Harrimaniidae</taxon>
        <taxon>Saccoglossus</taxon>
    </lineage>
</organism>
<dbReference type="Proteomes" id="UP000694865">
    <property type="component" value="Unplaced"/>
</dbReference>
<protein>
    <submittedName>
        <fullName evidence="2">Williams-Beuren syndrome chromosomal region 27 protein-like</fullName>
    </submittedName>
</protein>
<keyword evidence="1" id="KW-1185">Reference proteome</keyword>
<dbReference type="RefSeq" id="XP_006821709.1">
    <property type="nucleotide sequence ID" value="XM_006821646.1"/>
</dbReference>
<name>A0ABM0MNW8_SACKO</name>
<dbReference type="SUPFAM" id="SSF53335">
    <property type="entry name" value="S-adenosyl-L-methionine-dependent methyltransferases"/>
    <property type="match status" value="1"/>
</dbReference>
<proteinExistence type="predicted"/>
<dbReference type="CDD" id="cd02440">
    <property type="entry name" value="AdoMet_MTases"/>
    <property type="match status" value="1"/>
</dbReference>
<evidence type="ECO:0000313" key="1">
    <source>
        <dbReference type="Proteomes" id="UP000694865"/>
    </source>
</evidence>
<dbReference type="Gene3D" id="3.40.50.150">
    <property type="entry name" value="Vaccinia Virus protein VP39"/>
    <property type="match status" value="1"/>
</dbReference>
<accession>A0ABM0MNW8</accession>
<dbReference type="GeneID" id="102805813"/>
<dbReference type="InterPro" id="IPR029063">
    <property type="entry name" value="SAM-dependent_MTases_sf"/>
</dbReference>
<sequence length="129" mass="14577">MERKIIRSDFNDMMKMLQEPGHGKDDVLGVYDQWANYYEQDTFLLGYRGPQLTANLVSKLVKNKNDRILDVGAGTGLVGDELHKHGYTNLDALEPSRESLHIAKNKGIYKKLFCECIGTSKLDIDEGTI</sequence>
<evidence type="ECO:0000313" key="2">
    <source>
        <dbReference type="RefSeq" id="XP_006821709.1"/>
    </source>
</evidence>